<comment type="caution">
    <text evidence="2">The sequence shown here is derived from an EMBL/GenBank/DDBJ whole genome shotgun (WGS) entry which is preliminary data.</text>
</comment>
<proteinExistence type="predicted"/>
<feature type="domain" description="DUF3427" evidence="1">
    <location>
        <begin position="34"/>
        <end position="80"/>
    </location>
</feature>
<accession>A0A4Q4KNZ6</accession>
<dbReference type="RefSeq" id="WP_130093634.1">
    <property type="nucleotide sequence ID" value="NZ_SETE01000003.1"/>
</dbReference>
<protein>
    <submittedName>
        <fullName evidence="2">DUF3427 domain-containing protein</fullName>
    </submittedName>
</protein>
<dbReference type="Pfam" id="PF11907">
    <property type="entry name" value="DUF3427"/>
    <property type="match status" value="1"/>
</dbReference>
<dbReference type="AlphaFoldDB" id="A0A4Q4KNZ6"/>
<reference evidence="2 3" key="1">
    <citation type="submission" date="2019-02" db="EMBL/GenBank/DDBJ databases">
        <title>Genome sequence of the sea-ice species Brumimicrobium glaciale.</title>
        <authorList>
            <person name="Bowman J.P."/>
        </authorList>
    </citation>
    <scope>NUCLEOTIDE SEQUENCE [LARGE SCALE GENOMIC DNA]</scope>
    <source>
        <strain evidence="2 3">IC156</strain>
    </source>
</reference>
<organism evidence="2 3">
    <name type="scientific">Brumimicrobium glaciale</name>
    <dbReference type="NCBI Taxonomy" id="200475"/>
    <lineage>
        <taxon>Bacteria</taxon>
        <taxon>Pseudomonadati</taxon>
        <taxon>Bacteroidota</taxon>
        <taxon>Flavobacteriia</taxon>
        <taxon>Flavobacteriales</taxon>
        <taxon>Crocinitomicaceae</taxon>
        <taxon>Brumimicrobium</taxon>
    </lineage>
</organism>
<evidence type="ECO:0000259" key="1">
    <source>
        <dbReference type="Pfam" id="PF11907"/>
    </source>
</evidence>
<gene>
    <name evidence="2" type="ORF">ERX46_09560</name>
</gene>
<dbReference type="EMBL" id="SETE01000003">
    <property type="protein sequence ID" value="RYM34194.1"/>
    <property type="molecule type" value="Genomic_DNA"/>
</dbReference>
<sequence length="86" mass="10036">MIEGIYEQLITKLFASKLEELDSDLIEGDLVKSVEYFSPTTRYNDYAVSDTLFHWQSQNQTRSDRGEGLTYVTHQDLNKKNSTFHQ</sequence>
<dbReference type="OrthoDB" id="9784774at2"/>
<dbReference type="InterPro" id="IPR021835">
    <property type="entry name" value="DUF3427"/>
</dbReference>
<dbReference type="Proteomes" id="UP000293952">
    <property type="component" value="Unassembled WGS sequence"/>
</dbReference>
<keyword evidence="3" id="KW-1185">Reference proteome</keyword>
<name>A0A4Q4KNZ6_9FLAO</name>
<evidence type="ECO:0000313" key="2">
    <source>
        <dbReference type="EMBL" id="RYM34194.1"/>
    </source>
</evidence>
<evidence type="ECO:0000313" key="3">
    <source>
        <dbReference type="Proteomes" id="UP000293952"/>
    </source>
</evidence>